<keyword evidence="1" id="KW-1133">Transmembrane helix</keyword>
<sequence length="149" mass="17294">MKEYVKDNTVTAIVFGVSTLIIVFTMICQREALSKEVESDSLYNLLTVNTIFSGFLYSMLGNMVEFNSRKEIQEKDTAGYVDKYYSPVYFGLFYLITAILLEILILFFHVTLLLKYLLFIQEAFSLVGIVYFVISTLMLRKMINKVRKK</sequence>
<name>A0ABS3GWE3_9ENTE</name>
<feature type="transmembrane region" description="Helical" evidence="1">
    <location>
        <begin position="41"/>
        <end position="60"/>
    </location>
</feature>
<dbReference type="Proteomes" id="UP000664632">
    <property type="component" value="Unassembled WGS sequence"/>
</dbReference>
<dbReference type="RefSeq" id="WP_207111680.1">
    <property type="nucleotide sequence ID" value="NZ_JAFLWD010000009.1"/>
</dbReference>
<feature type="transmembrane region" description="Helical" evidence="1">
    <location>
        <begin position="116"/>
        <end position="139"/>
    </location>
</feature>
<organism evidence="2 3">
    <name type="scientific">Candidatus Enterococcus ikei</name>
    <dbReference type="NCBI Taxonomy" id="2815326"/>
    <lineage>
        <taxon>Bacteria</taxon>
        <taxon>Bacillati</taxon>
        <taxon>Bacillota</taxon>
        <taxon>Bacilli</taxon>
        <taxon>Lactobacillales</taxon>
        <taxon>Enterococcaceae</taxon>
        <taxon>Enterococcus</taxon>
    </lineage>
</organism>
<keyword evidence="3" id="KW-1185">Reference proteome</keyword>
<proteinExistence type="predicted"/>
<feature type="transmembrane region" description="Helical" evidence="1">
    <location>
        <begin position="88"/>
        <end position="110"/>
    </location>
</feature>
<evidence type="ECO:0000313" key="3">
    <source>
        <dbReference type="Proteomes" id="UP000664632"/>
    </source>
</evidence>
<comment type="caution">
    <text evidence="2">The sequence shown here is derived from an EMBL/GenBank/DDBJ whole genome shotgun (WGS) entry which is preliminary data.</text>
</comment>
<feature type="transmembrane region" description="Helical" evidence="1">
    <location>
        <begin position="12"/>
        <end position="29"/>
    </location>
</feature>
<keyword evidence="1" id="KW-0472">Membrane</keyword>
<gene>
    <name evidence="2" type="ORF">JZO69_04395</name>
</gene>
<dbReference type="EMBL" id="JAFLWD010000009">
    <property type="protein sequence ID" value="MBO0439587.1"/>
    <property type="molecule type" value="Genomic_DNA"/>
</dbReference>
<protein>
    <submittedName>
        <fullName evidence="2">Uncharacterized protein</fullName>
    </submittedName>
</protein>
<keyword evidence="1" id="KW-0812">Transmembrane</keyword>
<accession>A0ABS3GWE3</accession>
<evidence type="ECO:0000256" key="1">
    <source>
        <dbReference type="SAM" id="Phobius"/>
    </source>
</evidence>
<evidence type="ECO:0000313" key="2">
    <source>
        <dbReference type="EMBL" id="MBO0439587.1"/>
    </source>
</evidence>
<reference evidence="2 3" key="1">
    <citation type="submission" date="2021-03" db="EMBL/GenBank/DDBJ databases">
        <title>Enterococcal diversity collection.</title>
        <authorList>
            <person name="Gilmore M.S."/>
            <person name="Schwartzman J."/>
            <person name="Van Tyne D."/>
            <person name="Martin M."/>
            <person name="Earl A.M."/>
            <person name="Manson A.L."/>
            <person name="Straub T."/>
            <person name="Salamzade R."/>
            <person name="Saavedra J."/>
            <person name="Lebreton F."/>
            <person name="Prichula J."/>
            <person name="Schaufler K."/>
            <person name="Gaca A."/>
            <person name="Sgardioli B."/>
            <person name="Wagenaar J."/>
            <person name="Strong T."/>
        </authorList>
    </citation>
    <scope>NUCLEOTIDE SEQUENCE [LARGE SCALE GENOMIC DNA]</scope>
    <source>
        <strain evidence="2 3">DIV0869a</strain>
    </source>
</reference>